<dbReference type="Proteomes" id="UP000193067">
    <property type="component" value="Unassembled WGS sequence"/>
</dbReference>
<dbReference type="UniPathway" id="UPA00326"/>
<keyword evidence="5 11" id="KW-0067">ATP-binding</keyword>
<evidence type="ECO:0000256" key="1">
    <source>
        <dbReference type="ARBA" id="ARBA00010406"/>
    </source>
</evidence>
<dbReference type="GO" id="GO:0004748">
    <property type="term" value="F:ribonucleoside-diphosphate reductase activity, thioredoxin disulfide as acceptor"/>
    <property type="evidence" value="ECO:0007669"/>
    <property type="project" value="UniProtKB-EC"/>
</dbReference>
<keyword evidence="7 12" id="KW-0215">Deoxyribonucleotide synthesis</keyword>
<dbReference type="InterPro" id="IPR013509">
    <property type="entry name" value="RNR_lsu_N"/>
</dbReference>
<evidence type="ECO:0000256" key="7">
    <source>
        <dbReference type="ARBA" id="ARBA00023116"/>
    </source>
</evidence>
<dbReference type="GO" id="GO:0005971">
    <property type="term" value="C:ribonucleoside-diphosphate reductase complex"/>
    <property type="evidence" value="ECO:0007669"/>
    <property type="project" value="TreeGrafter"/>
</dbReference>
<feature type="compositionally biased region" description="Polar residues" evidence="13">
    <location>
        <begin position="766"/>
        <end position="781"/>
    </location>
</feature>
<evidence type="ECO:0000256" key="4">
    <source>
        <dbReference type="ARBA" id="ARBA00022741"/>
    </source>
</evidence>
<dbReference type="CDD" id="cd01679">
    <property type="entry name" value="RNR_I"/>
    <property type="match status" value="1"/>
</dbReference>
<keyword evidence="16" id="KW-1185">Reference proteome</keyword>
<name>A0A1Y2J1Q7_TRAC3</name>
<gene>
    <name evidence="15" type="ORF">PYCCODRAFT_1442083</name>
</gene>
<dbReference type="InterPro" id="IPR005144">
    <property type="entry name" value="ATP-cone_dom"/>
</dbReference>
<evidence type="ECO:0000256" key="8">
    <source>
        <dbReference type="ARBA" id="ARBA00023157"/>
    </source>
</evidence>
<dbReference type="InterPro" id="IPR013346">
    <property type="entry name" value="NrdE_NrdA_C"/>
</dbReference>
<evidence type="ECO:0000259" key="14">
    <source>
        <dbReference type="PROSITE" id="PS51161"/>
    </source>
</evidence>
<dbReference type="PANTHER" id="PTHR11573:SF6">
    <property type="entry name" value="RIBONUCLEOSIDE-DIPHOSPHATE REDUCTASE LARGE SUBUNIT"/>
    <property type="match status" value="1"/>
</dbReference>
<dbReference type="GO" id="GO:0005524">
    <property type="term" value="F:ATP binding"/>
    <property type="evidence" value="ECO:0007669"/>
    <property type="project" value="UniProtKB-UniRule"/>
</dbReference>
<sequence length="884" mass="98364">MAYVFKRDGRKERVQFDKITARIVKLCYGLDKDHVDPIGVAQKVIAGVYPGVTTVELDNLAAETAAYLTTKHPDYAILAARIAVSNLHKETKKSFSAVISDLYHYVNPKNGKPAGMISKETYEVVMKNAEVLDSAIIYDRDFNYNFFGFKTLERSYLLKLNGRVAERPQHLLMRVAVGIHGSDIERVLQTYNLMSERYFTHASPTLFNAGTPNPQLSSCFLVCMKDDSIEGIYSTLKDCAMISKTAGGIGINIHNIRATGSYIAGTNGYSNGIVPMLRVYDATARYVDQGGNKRPGAFAIYLEPWHADVFEFIDLRKNHGKEEVRARDLFYALWIPDLFMKRVESGGKWSLFCPNEAPGLHEVWGEEFERLYEQYEREGRAKKTIDAQKLWYAILESQIETGGPFMLYKDACNAKSNQQNLGTIKSSNLCTEIVEYSAPDETAVCNLASIALPSFIENGKYNFQRLHDVTKVVAFNLNRIIDVNYYPIPEARRSNMRHRPIGIGVQGLADAFMALRMPFDSPEARRLNLQIFETIYHAAVEASCEMAKEFGHYESYPGSPASEGKLQYDLWGVTPTDLWDWTSLKAKIAQYGLRNSLLVAPMPTASTSQILGNNECFEPYTSNIYTRRVLAGEFQVVCPWLLRELVELGLWNDDMKNMIIANNGSIQSIEGIPDDVKAIYKTVWEISQKKVLDLAADRGAFICQSQSLNVHLQSPTMGQLTSMHFYGWKKGLKTGMYYLRTRPAAQAIKFTVDSSFLKNAAKKPQTKANGVTPSAPSTPSRSIDDVQIKQEPVTPSLSTPIANGSVSNGVAASDPPSPSPAAAVNDAALAGATATLSLDERTQKAAEADPEFAAALQRQRDRELEQAKLMCSLENKEACLMCSG</sequence>
<dbReference type="SUPFAM" id="SSF48168">
    <property type="entry name" value="R1 subunit of ribonucleotide reductase, N-terminal domain"/>
    <property type="match status" value="1"/>
</dbReference>
<proteinExistence type="inferred from homology"/>
<reference evidence="15 16" key="1">
    <citation type="journal article" date="2015" name="Biotechnol. Biofuels">
        <title>Enhanced degradation of softwood versus hardwood by the white-rot fungus Pycnoporus coccineus.</title>
        <authorList>
            <person name="Couturier M."/>
            <person name="Navarro D."/>
            <person name="Chevret D."/>
            <person name="Henrissat B."/>
            <person name="Piumi F."/>
            <person name="Ruiz-Duenas F.J."/>
            <person name="Martinez A.T."/>
            <person name="Grigoriev I.V."/>
            <person name="Riley R."/>
            <person name="Lipzen A."/>
            <person name="Berrin J.G."/>
            <person name="Master E.R."/>
            <person name="Rosso M.N."/>
        </authorList>
    </citation>
    <scope>NUCLEOTIDE SEQUENCE [LARGE SCALE GENOMIC DNA]</scope>
    <source>
        <strain evidence="15 16">BRFM310</strain>
    </source>
</reference>
<feature type="compositionally biased region" description="Low complexity" evidence="13">
    <location>
        <begin position="809"/>
        <end position="822"/>
    </location>
</feature>
<dbReference type="Gene3D" id="3.20.70.20">
    <property type="match status" value="1"/>
</dbReference>
<evidence type="ECO:0000256" key="6">
    <source>
        <dbReference type="ARBA" id="ARBA00023002"/>
    </source>
</evidence>
<evidence type="ECO:0000256" key="3">
    <source>
        <dbReference type="ARBA" id="ARBA00022533"/>
    </source>
</evidence>
<feature type="domain" description="ATP-cone" evidence="14">
    <location>
        <begin position="2"/>
        <end position="93"/>
    </location>
</feature>
<keyword evidence="4 11" id="KW-0547">Nucleotide-binding</keyword>
<organism evidence="15 16">
    <name type="scientific">Trametes coccinea (strain BRFM310)</name>
    <name type="common">Pycnoporus coccineus</name>
    <dbReference type="NCBI Taxonomy" id="1353009"/>
    <lineage>
        <taxon>Eukaryota</taxon>
        <taxon>Fungi</taxon>
        <taxon>Dikarya</taxon>
        <taxon>Basidiomycota</taxon>
        <taxon>Agaricomycotina</taxon>
        <taxon>Agaricomycetes</taxon>
        <taxon>Polyporales</taxon>
        <taxon>Polyporaceae</taxon>
        <taxon>Trametes</taxon>
    </lineage>
</organism>
<dbReference type="PRINTS" id="PR01183">
    <property type="entry name" value="RIBORDTASEM1"/>
</dbReference>
<evidence type="ECO:0000256" key="5">
    <source>
        <dbReference type="ARBA" id="ARBA00022840"/>
    </source>
</evidence>
<evidence type="ECO:0000256" key="13">
    <source>
        <dbReference type="SAM" id="MobiDB-lite"/>
    </source>
</evidence>
<feature type="compositionally biased region" description="Polar residues" evidence="13">
    <location>
        <begin position="793"/>
        <end position="808"/>
    </location>
</feature>
<dbReference type="OrthoDB" id="3000483at2759"/>
<evidence type="ECO:0000256" key="9">
    <source>
        <dbReference type="ARBA" id="ARBA00024942"/>
    </source>
</evidence>
<comment type="similarity">
    <text evidence="1 12">Belongs to the ribonucleoside diphosphate reductase large chain family.</text>
</comment>
<dbReference type="AlphaFoldDB" id="A0A1Y2J1Q7"/>
<evidence type="ECO:0000256" key="10">
    <source>
        <dbReference type="ARBA" id="ARBA00047754"/>
    </source>
</evidence>
<dbReference type="PROSITE" id="PS51161">
    <property type="entry name" value="ATP_CONE"/>
    <property type="match status" value="1"/>
</dbReference>
<dbReference type="NCBIfam" id="TIGR02506">
    <property type="entry name" value="NrdE_NrdA"/>
    <property type="match status" value="1"/>
</dbReference>
<protein>
    <recommendedName>
        <fullName evidence="2 12">Ribonucleoside-diphosphate reductase</fullName>
        <ecNumber evidence="2 12">1.17.4.1</ecNumber>
    </recommendedName>
</protein>
<comment type="catalytic activity">
    <reaction evidence="10 12">
        <text>a 2'-deoxyribonucleoside 5'-diphosphate + [thioredoxin]-disulfide + H2O = a ribonucleoside 5'-diphosphate + [thioredoxin]-dithiol</text>
        <dbReference type="Rhea" id="RHEA:23252"/>
        <dbReference type="Rhea" id="RHEA-COMP:10698"/>
        <dbReference type="Rhea" id="RHEA-COMP:10700"/>
        <dbReference type="ChEBI" id="CHEBI:15377"/>
        <dbReference type="ChEBI" id="CHEBI:29950"/>
        <dbReference type="ChEBI" id="CHEBI:50058"/>
        <dbReference type="ChEBI" id="CHEBI:57930"/>
        <dbReference type="ChEBI" id="CHEBI:73316"/>
        <dbReference type="EC" id="1.17.4.1"/>
    </reaction>
</comment>
<accession>A0A1Y2J1Q7</accession>
<dbReference type="STRING" id="1353009.A0A1Y2J1Q7"/>
<dbReference type="Pfam" id="PF03477">
    <property type="entry name" value="ATP-cone"/>
    <property type="match status" value="1"/>
</dbReference>
<dbReference type="InterPro" id="IPR000788">
    <property type="entry name" value="RNR_lg_C"/>
</dbReference>
<dbReference type="FunFam" id="3.20.70.20:FF:000001">
    <property type="entry name" value="Ribonucleoside-diphosphate reductase"/>
    <property type="match status" value="1"/>
</dbReference>
<dbReference type="InterPro" id="IPR039718">
    <property type="entry name" value="Rrm1"/>
</dbReference>
<keyword evidence="8" id="KW-1015">Disulfide bond</keyword>
<comment type="function">
    <text evidence="9 12">Provides the precursors necessary for DNA synthesis. Catalyzes the biosynthesis of deoxyribonucleotides from the corresponding ribonucleotides.</text>
</comment>
<dbReference type="PANTHER" id="PTHR11573">
    <property type="entry name" value="RIBONUCLEOSIDE-DIPHOSPHATE REDUCTASE LARGE CHAIN"/>
    <property type="match status" value="1"/>
</dbReference>
<keyword evidence="6 12" id="KW-0560">Oxidoreductase</keyword>
<evidence type="ECO:0000256" key="11">
    <source>
        <dbReference type="PROSITE-ProRule" id="PRU00492"/>
    </source>
</evidence>
<evidence type="ECO:0000256" key="2">
    <source>
        <dbReference type="ARBA" id="ARBA00012274"/>
    </source>
</evidence>
<evidence type="ECO:0000313" key="16">
    <source>
        <dbReference type="Proteomes" id="UP000193067"/>
    </source>
</evidence>
<dbReference type="Pfam" id="PF00317">
    <property type="entry name" value="Ribonuc_red_lgN"/>
    <property type="match status" value="1"/>
</dbReference>
<keyword evidence="3" id="KW-0021">Allosteric enzyme</keyword>
<dbReference type="InterPro" id="IPR008926">
    <property type="entry name" value="RNR_R1-su_N"/>
</dbReference>
<dbReference type="Pfam" id="PF02867">
    <property type="entry name" value="Ribonuc_red_lgC"/>
    <property type="match status" value="1"/>
</dbReference>
<dbReference type="PROSITE" id="PS00089">
    <property type="entry name" value="RIBORED_LARGE"/>
    <property type="match status" value="1"/>
</dbReference>
<dbReference type="EMBL" id="KZ084088">
    <property type="protein sequence ID" value="OSD07326.1"/>
    <property type="molecule type" value="Genomic_DNA"/>
</dbReference>
<dbReference type="EC" id="1.17.4.1" evidence="2 12"/>
<feature type="region of interest" description="Disordered" evidence="13">
    <location>
        <begin position="761"/>
        <end position="822"/>
    </location>
</feature>
<dbReference type="SUPFAM" id="SSF51998">
    <property type="entry name" value="PFL-like glycyl radical enzymes"/>
    <property type="match status" value="1"/>
</dbReference>
<dbReference type="GO" id="GO:0009263">
    <property type="term" value="P:deoxyribonucleotide biosynthetic process"/>
    <property type="evidence" value="ECO:0007669"/>
    <property type="project" value="UniProtKB-KW"/>
</dbReference>
<evidence type="ECO:0000313" key="15">
    <source>
        <dbReference type="EMBL" id="OSD07326.1"/>
    </source>
</evidence>
<evidence type="ECO:0000256" key="12">
    <source>
        <dbReference type="RuleBase" id="RU003410"/>
    </source>
</evidence>